<accession>A0A2U1AI72</accession>
<sequence length="34" mass="4060">MAEKNSAVIRKTALADLYYYWMYLGTYLQTVRIL</sequence>
<proteinExistence type="predicted"/>
<evidence type="ECO:0000313" key="2">
    <source>
        <dbReference type="Proteomes" id="UP000245959"/>
    </source>
</evidence>
<dbReference type="EMBL" id="QEKH01000037">
    <property type="protein sequence ID" value="PVY36070.1"/>
    <property type="molecule type" value="Genomic_DNA"/>
</dbReference>
<reference evidence="1 2" key="1">
    <citation type="submission" date="2018-04" db="EMBL/GenBank/DDBJ databases">
        <title>Genomic Encyclopedia of Type Strains, Phase IV (KMG-IV): sequencing the most valuable type-strain genomes for metagenomic binning, comparative biology and taxonomic classification.</title>
        <authorList>
            <person name="Goeker M."/>
        </authorList>
    </citation>
    <scope>NUCLEOTIDE SEQUENCE [LARGE SCALE GENOMIC DNA]</scope>
    <source>
        <strain evidence="1 2">DSM 14823</strain>
    </source>
</reference>
<name>A0A2U1AI72_9BACT</name>
<dbReference type="Proteomes" id="UP000245959">
    <property type="component" value="Unassembled WGS sequence"/>
</dbReference>
<protein>
    <submittedName>
        <fullName evidence="1">Uncharacterized protein</fullName>
    </submittedName>
</protein>
<keyword evidence="2" id="KW-1185">Reference proteome</keyword>
<gene>
    <name evidence="1" type="ORF">C8D82_13734</name>
</gene>
<dbReference type="AlphaFoldDB" id="A0A2U1AI72"/>
<evidence type="ECO:0000313" key="1">
    <source>
        <dbReference type="EMBL" id="PVY36070.1"/>
    </source>
</evidence>
<organism evidence="1 2">
    <name type="scientific">Victivallis vadensis</name>
    <dbReference type="NCBI Taxonomy" id="172901"/>
    <lineage>
        <taxon>Bacteria</taxon>
        <taxon>Pseudomonadati</taxon>
        <taxon>Lentisphaerota</taxon>
        <taxon>Lentisphaeria</taxon>
        <taxon>Victivallales</taxon>
        <taxon>Victivallaceae</taxon>
        <taxon>Victivallis</taxon>
    </lineage>
</organism>
<comment type="caution">
    <text evidence="1">The sequence shown here is derived from an EMBL/GenBank/DDBJ whole genome shotgun (WGS) entry which is preliminary data.</text>
</comment>